<dbReference type="Proteomes" id="UP001558713">
    <property type="component" value="Unassembled WGS sequence"/>
</dbReference>
<reference evidence="3 4" key="1">
    <citation type="submission" date="2024-04" db="EMBL/GenBank/DDBJ databases">
        <title>Genome assembly C_amara_ONT_v2.</title>
        <authorList>
            <person name="Yant L."/>
            <person name="Moore C."/>
            <person name="Slenker M."/>
        </authorList>
    </citation>
    <scope>NUCLEOTIDE SEQUENCE [LARGE SCALE GENOMIC DNA]</scope>
    <source>
        <tissue evidence="3">Leaf</tissue>
    </source>
</reference>
<feature type="domain" description="TIR" evidence="2">
    <location>
        <begin position="13"/>
        <end position="171"/>
    </location>
</feature>
<dbReference type="SMART" id="SM00255">
    <property type="entry name" value="TIR"/>
    <property type="match status" value="1"/>
</dbReference>
<sequence length="171" mass="19624">MATSSSSSSSRSWIYDVFPSFRGEDVRNSFLSHLLKALHRKSISTFIDHEIERSRPINPELISAIRSSRIAMVIFSKNYASSSWCLNELVQIHKCCNELNQMVIPIFYNVDPWEVRKQTGEFGKVFEETGTGKTEDQKQRWMQALADVANFAGEDLHNGYLLFFLSQNFCA</sequence>
<evidence type="ECO:0000256" key="1">
    <source>
        <dbReference type="ARBA" id="ARBA00023027"/>
    </source>
</evidence>
<comment type="caution">
    <text evidence="3">The sequence shown here is derived from an EMBL/GenBank/DDBJ whole genome shotgun (WGS) entry which is preliminary data.</text>
</comment>
<accession>A0ABD0ZIY8</accession>
<keyword evidence="1" id="KW-0520">NAD</keyword>
<evidence type="ECO:0000259" key="2">
    <source>
        <dbReference type="PROSITE" id="PS50104"/>
    </source>
</evidence>
<dbReference type="AlphaFoldDB" id="A0ABD0ZIY8"/>
<keyword evidence="4" id="KW-1185">Reference proteome</keyword>
<dbReference type="InterPro" id="IPR035897">
    <property type="entry name" value="Toll_tir_struct_dom_sf"/>
</dbReference>
<organism evidence="3 4">
    <name type="scientific">Cardamine amara subsp. amara</name>
    <dbReference type="NCBI Taxonomy" id="228776"/>
    <lineage>
        <taxon>Eukaryota</taxon>
        <taxon>Viridiplantae</taxon>
        <taxon>Streptophyta</taxon>
        <taxon>Embryophyta</taxon>
        <taxon>Tracheophyta</taxon>
        <taxon>Spermatophyta</taxon>
        <taxon>Magnoliopsida</taxon>
        <taxon>eudicotyledons</taxon>
        <taxon>Gunneridae</taxon>
        <taxon>Pentapetalae</taxon>
        <taxon>rosids</taxon>
        <taxon>malvids</taxon>
        <taxon>Brassicales</taxon>
        <taxon>Brassicaceae</taxon>
        <taxon>Cardamineae</taxon>
        <taxon>Cardamine</taxon>
    </lineage>
</organism>
<dbReference type="PANTHER" id="PTHR32009">
    <property type="entry name" value="TMV RESISTANCE PROTEIN N-LIKE"/>
    <property type="match status" value="1"/>
</dbReference>
<proteinExistence type="predicted"/>
<gene>
    <name evidence="3" type="ORF">V5N11_031449</name>
</gene>
<name>A0ABD0ZIY8_CARAN</name>
<protein>
    <submittedName>
        <fullName evidence="3">Disease resistance protein RPP5</fullName>
    </submittedName>
</protein>
<dbReference type="InterPro" id="IPR000157">
    <property type="entry name" value="TIR_dom"/>
</dbReference>
<dbReference type="PANTHER" id="PTHR32009:SF115">
    <property type="entry name" value="RPP1-LIKE DISEASE RESISTANCE PROTEIN-RELATED"/>
    <property type="match status" value="1"/>
</dbReference>
<dbReference type="FunFam" id="3.40.50.10140:FF:000007">
    <property type="entry name" value="Disease resistance protein (TIR-NBS-LRR class)"/>
    <property type="match status" value="1"/>
</dbReference>
<dbReference type="SUPFAM" id="SSF52200">
    <property type="entry name" value="Toll/Interleukin receptor TIR domain"/>
    <property type="match status" value="1"/>
</dbReference>
<evidence type="ECO:0000313" key="3">
    <source>
        <dbReference type="EMBL" id="KAL1194627.1"/>
    </source>
</evidence>
<evidence type="ECO:0000313" key="4">
    <source>
        <dbReference type="Proteomes" id="UP001558713"/>
    </source>
</evidence>
<dbReference type="Pfam" id="PF01582">
    <property type="entry name" value="TIR"/>
    <property type="match status" value="1"/>
</dbReference>
<dbReference type="Gene3D" id="3.40.50.10140">
    <property type="entry name" value="Toll/interleukin-1 receptor homology (TIR) domain"/>
    <property type="match status" value="1"/>
</dbReference>
<dbReference type="EMBL" id="JBANAX010000748">
    <property type="protein sequence ID" value="KAL1194627.1"/>
    <property type="molecule type" value="Genomic_DNA"/>
</dbReference>
<dbReference type="PROSITE" id="PS50104">
    <property type="entry name" value="TIR"/>
    <property type="match status" value="1"/>
</dbReference>